<evidence type="ECO:0000313" key="3">
    <source>
        <dbReference type="Proteomes" id="UP000636800"/>
    </source>
</evidence>
<comment type="caution">
    <text evidence="2">The sequence shown here is derived from an EMBL/GenBank/DDBJ whole genome shotgun (WGS) entry which is preliminary data.</text>
</comment>
<accession>A0A835QBN0</accession>
<name>A0A835QBN0_VANPL</name>
<dbReference type="OrthoDB" id="92161at2759"/>
<proteinExistence type="predicted"/>
<gene>
    <name evidence="2" type="ORF">HPP92_018244</name>
</gene>
<dbReference type="EMBL" id="JADCNL010000009">
    <property type="protein sequence ID" value="KAG0466664.1"/>
    <property type="molecule type" value="Genomic_DNA"/>
</dbReference>
<sequence>MAMTHHKQDLERRIQGDDFAGRLHDLPSDRAILKHHCCCERTSKVNPCDIKLLPSGMK</sequence>
<keyword evidence="3" id="KW-1185">Reference proteome</keyword>
<protein>
    <submittedName>
        <fullName evidence="2">Uncharacterized protein</fullName>
    </submittedName>
</protein>
<organism evidence="2 3">
    <name type="scientific">Vanilla planifolia</name>
    <name type="common">Vanilla</name>
    <dbReference type="NCBI Taxonomy" id="51239"/>
    <lineage>
        <taxon>Eukaryota</taxon>
        <taxon>Viridiplantae</taxon>
        <taxon>Streptophyta</taxon>
        <taxon>Embryophyta</taxon>
        <taxon>Tracheophyta</taxon>
        <taxon>Spermatophyta</taxon>
        <taxon>Magnoliopsida</taxon>
        <taxon>Liliopsida</taxon>
        <taxon>Asparagales</taxon>
        <taxon>Orchidaceae</taxon>
        <taxon>Vanilloideae</taxon>
        <taxon>Vanilleae</taxon>
        <taxon>Vanilla</taxon>
    </lineage>
</organism>
<dbReference type="AlphaFoldDB" id="A0A835QBN0"/>
<dbReference type="Proteomes" id="UP000636800">
    <property type="component" value="Unassembled WGS sequence"/>
</dbReference>
<evidence type="ECO:0000313" key="2">
    <source>
        <dbReference type="EMBL" id="KAG0466664.1"/>
    </source>
</evidence>
<reference evidence="2 3" key="1">
    <citation type="journal article" date="2020" name="Nat. Food">
        <title>A phased Vanilla planifolia genome enables genetic improvement of flavour and production.</title>
        <authorList>
            <person name="Hasing T."/>
            <person name="Tang H."/>
            <person name="Brym M."/>
            <person name="Khazi F."/>
            <person name="Huang T."/>
            <person name="Chambers A.H."/>
        </authorList>
    </citation>
    <scope>NUCLEOTIDE SEQUENCE [LARGE SCALE GENOMIC DNA]</scope>
    <source>
        <tissue evidence="2">Leaf</tissue>
    </source>
</reference>
<evidence type="ECO:0000256" key="1">
    <source>
        <dbReference type="SAM" id="MobiDB-lite"/>
    </source>
</evidence>
<feature type="region of interest" description="Disordered" evidence="1">
    <location>
        <begin position="1"/>
        <end position="21"/>
    </location>
</feature>